<organism evidence="2 3">
    <name type="scientific">Alicyclobacillus fodiniaquatilis</name>
    <dbReference type="NCBI Taxonomy" id="1661150"/>
    <lineage>
        <taxon>Bacteria</taxon>
        <taxon>Bacillati</taxon>
        <taxon>Bacillota</taxon>
        <taxon>Bacilli</taxon>
        <taxon>Bacillales</taxon>
        <taxon>Alicyclobacillaceae</taxon>
        <taxon>Alicyclobacillus</taxon>
    </lineage>
</organism>
<dbReference type="SUPFAM" id="SSF51182">
    <property type="entry name" value="RmlC-like cupins"/>
    <property type="match status" value="1"/>
</dbReference>
<evidence type="ECO:0000313" key="2">
    <source>
        <dbReference type="EMBL" id="MFD1673829.1"/>
    </source>
</evidence>
<evidence type="ECO:0000313" key="3">
    <source>
        <dbReference type="Proteomes" id="UP001597079"/>
    </source>
</evidence>
<dbReference type="InterPro" id="IPR013096">
    <property type="entry name" value="Cupin_2"/>
</dbReference>
<dbReference type="InterPro" id="IPR011051">
    <property type="entry name" value="RmlC_Cupin_sf"/>
</dbReference>
<proteinExistence type="predicted"/>
<dbReference type="InterPro" id="IPR014710">
    <property type="entry name" value="RmlC-like_jellyroll"/>
</dbReference>
<dbReference type="CDD" id="cd02238">
    <property type="entry name" value="cupin_KdgF"/>
    <property type="match status" value="1"/>
</dbReference>
<dbReference type="EMBL" id="JBHUCX010000013">
    <property type="protein sequence ID" value="MFD1673829.1"/>
    <property type="molecule type" value="Genomic_DNA"/>
</dbReference>
<dbReference type="PANTHER" id="PTHR40112:SF1">
    <property type="entry name" value="H2HPP ISOMERASE"/>
    <property type="match status" value="1"/>
</dbReference>
<accession>A0ABW4JBT9</accession>
<dbReference type="RefSeq" id="WP_377941379.1">
    <property type="nucleotide sequence ID" value="NZ_JBHUCX010000013.1"/>
</dbReference>
<dbReference type="InterPro" id="IPR025499">
    <property type="entry name" value="KdgF"/>
</dbReference>
<keyword evidence="3" id="KW-1185">Reference proteome</keyword>
<dbReference type="Proteomes" id="UP001597079">
    <property type="component" value="Unassembled WGS sequence"/>
</dbReference>
<name>A0ABW4JBT9_9BACL</name>
<dbReference type="Pfam" id="PF07883">
    <property type="entry name" value="Cupin_2"/>
    <property type="match status" value="1"/>
</dbReference>
<dbReference type="PIRSF" id="PIRSF029883">
    <property type="entry name" value="KdgF"/>
    <property type="match status" value="1"/>
</dbReference>
<reference evidence="3" key="1">
    <citation type="journal article" date="2019" name="Int. J. Syst. Evol. Microbiol.">
        <title>The Global Catalogue of Microorganisms (GCM) 10K type strain sequencing project: providing services to taxonomists for standard genome sequencing and annotation.</title>
        <authorList>
            <consortium name="The Broad Institute Genomics Platform"/>
            <consortium name="The Broad Institute Genome Sequencing Center for Infectious Disease"/>
            <person name="Wu L."/>
            <person name="Ma J."/>
        </authorList>
    </citation>
    <scope>NUCLEOTIDE SEQUENCE [LARGE SCALE GENOMIC DNA]</scope>
    <source>
        <strain evidence="3">CGMCC 1.12286</strain>
    </source>
</reference>
<sequence>MSEQGVWENAEPGVQRKILPPGQSLMMMMVRFEAGAEGYQHAHPHEQMTLCLEGRFEFVIDGEKHVIGKGENLHIPCHAVHGVKALEKGMLLDCFTPLRDDLLNRHP</sequence>
<protein>
    <submittedName>
        <fullName evidence="2">Cupin domain-containing protein</fullName>
    </submittedName>
</protein>
<gene>
    <name evidence="2" type="ORF">ACFSB2_03785</name>
</gene>
<comment type="caution">
    <text evidence="2">The sequence shown here is derived from an EMBL/GenBank/DDBJ whole genome shotgun (WGS) entry which is preliminary data.</text>
</comment>
<dbReference type="Gene3D" id="2.60.120.10">
    <property type="entry name" value="Jelly Rolls"/>
    <property type="match status" value="1"/>
</dbReference>
<dbReference type="PANTHER" id="PTHR40112">
    <property type="entry name" value="H2HPP ISOMERASE"/>
    <property type="match status" value="1"/>
</dbReference>
<dbReference type="InterPro" id="IPR052535">
    <property type="entry name" value="Bacilysin_H2HPP_isomerase"/>
</dbReference>
<feature type="domain" description="Cupin type-2" evidence="1">
    <location>
        <begin position="29"/>
        <end position="87"/>
    </location>
</feature>
<evidence type="ECO:0000259" key="1">
    <source>
        <dbReference type="Pfam" id="PF07883"/>
    </source>
</evidence>